<evidence type="ECO:0000256" key="13">
    <source>
        <dbReference type="ARBA" id="ARBA00023304"/>
    </source>
</evidence>
<keyword evidence="7 14" id="KW-0004">4Fe-4S</keyword>
<dbReference type="InterPro" id="IPR004430">
    <property type="entry name" value="3-IsopropMal_deHydase_lsu"/>
</dbReference>
<dbReference type="PANTHER" id="PTHR43822:SF9">
    <property type="entry name" value="3-ISOPROPYLMALATE DEHYDRATASE"/>
    <property type="match status" value="1"/>
</dbReference>
<feature type="binding site" evidence="14">
    <location>
        <position position="415"/>
    </location>
    <ligand>
        <name>[4Fe-4S] cluster</name>
        <dbReference type="ChEBI" id="CHEBI:49883"/>
    </ligand>
</feature>
<name>A0ABN9P451_9MYCO</name>
<comment type="pathway">
    <text evidence="4 14">Amino-acid biosynthesis; L-leucine biosynthesis; L-leucine from 3-methyl-2-oxobutanoate: step 2/4.</text>
</comment>
<feature type="region of interest" description="Disordered" evidence="15">
    <location>
        <begin position="424"/>
        <end position="444"/>
    </location>
</feature>
<keyword evidence="6 14" id="KW-0432">Leucine biosynthesis</keyword>
<evidence type="ECO:0000256" key="6">
    <source>
        <dbReference type="ARBA" id="ARBA00022430"/>
    </source>
</evidence>
<proteinExistence type="inferred from homology"/>
<dbReference type="NCBIfam" id="NF004016">
    <property type="entry name" value="PRK05478.1"/>
    <property type="match status" value="1"/>
</dbReference>
<dbReference type="Pfam" id="PF00330">
    <property type="entry name" value="Aconitase"/>
    <property type="match status" value="1"/>
</dbReference>
<dbReference type="CDD" id="cd01583">
    <property type="entry name" value="IPMI"/>
    <property type="match status" value="1"/>
</dbReference>
<accession>A0ABN9P451</accession>
<dbReference type="PRINTS" id="PR00415">
    <property type="entry name" value="ACONITASE"/>
</dbReference>
<keyword evidence="13 14" id="KW-0100">Branched-chain amino acid biosynthesis</keyword>
<reference evidence="17 18" key="1">
    <citation type="submission" date="2023-08" db="EMBL/GenBank/DDBJ databases">
        <authorList>
            <person name="Folkvardsen B D."/>
            <person name="Norman A."/>
        </authorList>
    </citation>
    <scope>NUCLEOTIDE SEQUENCE [LARGE SCALE GENOMIC DNA]</scope>
    <source>
        <strain evidence="17 18">Mu0050</strain>
    </source>
</reference>
<evidence type="ECO:0000256" key="7">
    <source>
        <dbReference type="ARBA" id="ARBA00022485"/>
    </source>
</evidence>
<keyword evidence="12 14" id="KW-0456">Lyase</keyword>
<dbReference type="InterPro" id="IPR033941">
    <property type="entry name" value="IPMI_cat"/>
</dbReference>
<sequence length="471" mass="49704">MATNSVPRTMAEKVWADHVVASGDGEPDLIYIDLHLVHEVTSPQAFDGLRLAGRPVHRPDLTIATEDHNVPTVDIDKPIADPVSRTQVETLRRNCSEFGIRLHPMGDAEQGIVHIIGPQLGLTQPGMTVVCGDSHTSTHGAFGALAMGIGTSEVEHVLATQTLPLKPFKTMAVNVDGTLPDGVTAKDIILAVIAKIGTGGGQGHVIEYRGSAIEALSMEGRMTVCNMSIEAGARAGMIAPDATTYEFLRGRPHAQTGADWDAAVAAWDQLRTDEGAEFDTEIHIDAATLSPFVTWGTNPGQGVPLSASVPDPESMTDDADKQAAEKALTYMDLKPGTPMREVAVDTVFVGSCTNGRIEDLRAVAEVLRGRKVADGVRMLVVPGSMRVRAQAEAEGLGDVFVAAGAEWRQAGCSMCLGMNPDQLSPGQRCASTSNRNFEGRQGKGGRTHLVSPVVAAATAVRGTLSSPADLN</sequence>
<evidence type="ECO:0000256" key="4">
    <source>
        <dbReference type="ARBA" id="ARBA00004729"/>
    </source>
</evidence>
<comment type="catalytic activity">
    <reaction evidence="1">
        <text>(2S,3R)-3-hydroxybutane-1,2,3-tricarboxylate = 2-methyl-cis-aconitate + H2O</text>
        <dbReference type="Rhea" id="RHEA:17941"/>
        <dbReference type="ChEBI" id="CHEBI:15377"/>
        <dbReference type="ChEBI" id="CHEBI:57429"/>
        <dbReference type="ChEBI" id="CHEBI:57872"/>
        <dbReference type="EC" id="4.2.1.99"/>
    </reaction>
</comment>
<evidence type="ECO:0000313" key="17">
    <source>
        <dbReference type="EMBL" id="CAJ1584092.1"/>
    </source>
</evidence>
<dbReference type="GO" id="GO:0003861">
    <property type="term" value="F:3-isopropylmalate dehydratase activity"/>
    <property type="evidence" value="ECO:0007669"/>
    <property type="project" value="UniProtKB-EC"/>
</dbReference>
<keyword evidence="18" id="KW-1185">Reference proteome</keyword>
<comment type="function">
    <text evidence="3 14">Catalyzes the isomerization between 2-isopropylmalate and 3-isopropylmalate, via the formation of 2-isopropylmaleate.</text>
</comment>
<dbReference type="PROSITE" id="PS01244">
    <property type="entry name" value="ACONITASE_2"/>
    <property type="match status" value="1"/>
</dbReference>
<dbReference type="InterPro" id="IPR001030">
    <property type="entry name" value="Acoase/IPM_deHydtase_lsu_aba"/>
</dbReference>
<feature type="binding site" evidence="14">
    <location>
        <position position="352"/>
    </location>
    <ligand>
        <name>[4Fe-4S] cluster</name>
        <dbReference type="ChEBI" id="CHEBI:49883"/>
    </ligand>
</feature>
<evidence type="ECO:0000313" key="18">
    <source>
        <dbReference type="Proteomes" id="UP001190466"/>
    </source>
</evidence>
<evidence type="ECO:0000256" key="10">
    <source>
        <dbReference type="ARBA" id="ARBA00023004"/>
    </source>
</evidence>
<keyword evidence="9 14" id="KW-0479">Metal-binding</keyword>
<gene>
    <name evidence="14 17" type="primary">leuC</name>
    <name evidence="17" type="ORF">MU0050_002986</name>
</gene>
<comment type="catalytic activity">
    <reaction evidence="2 14">
        <text>(2R,3S)-3-isopropylmalate = (2S)-2-isopropylmalate</text>
        <dbReference type="Rhea" id="RHEA:32287"/>
        <dbReference type="ChEBI" id="CHEBI:1178"/>
        <dbReference type="ChEBI" id="CHEBI:35121"/>
        <dbReference type="EC" id="4.2.1.33"/>
    </reaction>
</comment>
<organism evidence="17 18">
    <name type="scientific">[Mycobacterium] wendilense</name>
    <dbReference type="NCBI Taxonomy" id="3064284"/>
    <lineage>
        <taxon>Bacteria</taxon>
        <taxon>Bacillati</taxon>
        <taxon>Actinomycetota</taxon>
        <taxon>Actinomycetes</taxon>
        <taxon>Mycobacteriales</taxon>
        <taxon>Mycobacteriaceae</taxon>
        <taxon>Mycolicibacter</taxon>
    </lineage>
</organism>
<evidence type="ECO:0000256" key="9">
    <source>
        <dbReference type="ARBA" id="ARBA00022723"/>
    </source>
</evidence>
<dbReference type="Gene3D" id="3.30.499.10">
    <property type="entry name" value="Aconitase, domain 3"/>
    <property type="match status" value="2"/>
</dbReference>
<comment type="cofactor">
    <cofactor evidence="14">
        <name>[4Fe-4S] cluster</name>
        <dbReference type="ChEBI" id="CHEBI:49883"/>
    </cofactor>
    <text evidence="14">Binds 1 [4Fe-4S] cluster per subunit.</text>
</comment>
<dbReference type="RefSeq" id="WP_316510376.1">
    <property type="nucleotide sequence ID" value="NZ_OY726395.1"/>
</dbReference>
<dbReference type="NCBIfam" id="TIGR00170">
    <property type="entry name" value="leuC"/>
    <property type="match status" value="1"/>
</dbReference>
<dbReference type="EC" id="4.2.1.33" evidence="14"/>
<feature type="binding site" evidence="14">
    <location>
        <position position="412"/>
    </location>
    <ligand>
        <name>[4Fe-4S] cluster</name>
        <dbReference type="ChEBI" id="CHEBI:49883"/>
    </ligand>
</feature>
<evidence type="ECO:0000256" key="14">
    <source>
        <dbReference type="HAMAP-Rule" id="MF_01026"/>
    </source>
</evidence>
<feature type="compositionally biased region" description="Polar residues" evidence="15">
    <location>
        <begin position="424"/>
        <end position="436"/>
    </location>
</feature>
<keyword evidence="8 14" id="KW-0028">Amino-acid biosynthesis</keyword>
<keyword evidence="11 14" id="KW-0411">Iron-sulfur</keyword>
<dbReference type="HAMAP" id="MF_01026">
    <property type="entry name" value="LeuC_type1"/>
    <property type="match status" value="1"/>
</dbReference>
<evidence type="ECO:0000256" key="1">
    <source>
        <dbReference type="ARBA" id="ARBA00000118"/>
    </source>
</evidence>
<dbReference type="SUPFAM" id="SSF53732">
    <property type="entry name" value="Aconitase iron-sulfur domain"/>
    <property type="match status" value="1"/>
</dbReference>
<feature type="domain" description="Aconitase/3-isopropylmalate dehydratase large subunit alpha/beta/alpha" evidence="16">
    <location>
        <begin position="12"/>
        <end position="462"/>
    </location>
</feature>
<dbReference type="InterPro" id="IPR036008">
    <property type="entry name" value="Aconitase_4Fe-4S_dom"/>
</dbReference>
<comment type="similarity">
    <text evidence="14">Belongs to the aconitase/IPM isomerase family. LeuC type 1 subfamily.</text>
</comment>
<evidence type="ECO:0000256" key="2">
    <source>
        <dbReference type="ARBA" id="ARBA00000491"/>
    </source>
</evidence>
<evidence type="ECO:0000256" key="3">
    <source>
        <dbReference type="ARBA" id="ARBA00002695"/>
    </source>
</evidence>
<dbReference type="PROSITE" id="PS00450">
    <property type="entry name" value="ACONITASE_1"/>
    <property type="match status" value="1"/>
</dbReference>
<evidence type="ECO:0000256" key="5">
    <source>
        <dbReference type="ARBA" id="ARBA00005026"/>
    </source>
</evidence>
<evidence type="ECO:0000256" key="15">
    <source>
        <dbReference type="SAM" id="MobiDB-lite"/>
    </source>
</evidence>
<comment type="subunit">
    <text evidence="14">Heterodimer of LeuC and LeuD.</text>
</comment>
<comment type="pathway">
    <text evidence="5">Organic acid metabolism; propanoate degradation.</text>
</comment>
<evidence type="ECO:0000256" key="11">
    <source>
        <dbReference type="ARBA" id="ARBA00023014"/>
    </source>
</evidence>
<keyword evidence="10 14" id="KW-0408">Iron</keyword>
<dbReference type="InterPro" id="IPR050067">
    <property type="entry name" value="IPM_dehydratase_rel_enz"/>
</dbReference>
<evidence type="ECO:0000256" key="8">
    <source>
        <dbReference type="ARBA" id="ARBA00022605"/>
    </source>
</evidence>
<dbReference type="PANTHER" id="PTHR43822">
    <property type="entry name" value="HOMOACONITASE, MITOCHONDRIAL-RELATED"/>
    <property type="match status" value="1"/>
</dbReference>
<protein>
    <recommendedName>
        <fullName evidence="14">3-isopropylmalate dehydratase large subunit</fullName>
        <ecNumber evidence="14">4.2.1.33</ecNumber>
    </recommendedName>
    <alternativeName>
        <fullName evidence="14">Alpha-IPM isomerase</fullName>
        <shortName evidence="14">IPMI</shortName>
    </alternativeName>
    <alternativeName>
        <fullName evidence="14">Isopropylmalate isomerase</fullName>
    </alternativeName>
</protein>
<dbReference type="InterPro" id="IPR018136">
    <property type="entry name" value="Aconitase_4Fe-4S_BS"/>
</dbReference>
<dbReference type="EMBL" id="OY726395">
    <property type="protein sequence ID" value="CAJ1584092.1"/>
    <property type="molecule type" value="Genomic_DNA"/>
</dbReference>
<evidence type="ECO:0000256" key="12">
    <source>
        <dbReference type="ARBA" id="ARBA00023239"/>
    </source>
</evidence>
<evidence type="ECO:0000259" key="16">
    <source>
        <dbReference type="Pfam" id="PF00330"/>
    </source>
</evidence>
<dbReference type="Proteomes" id="UP001190466">
    <property type="component" value="Chromosome"/>
</dbReference>
<dbReference type="InterPro" id="IPR015931">
    <property type="entry name" value="Acnase/IPM_dHydase_lsu_aba_1/3"/>
</dbReference>
<dbReference type="NCBIfam" id="NF009116">
    <property type="entry name" value="PRK12466.1"/>
    <property type="match status" value="1"/>
</dbReference>